<accession>A0A7U2EVB3</accession>
<evidence type="ECO:0000256" key="1">
    <source>
        <dbReference type="SAM" id="MobiDB-lite"/>
    </source>
</evidence>
<dbReference type="EMBL" id="CP069025">
    <property type="protein sequence ID" value="QRC93776.1"/>
    <property type="molecule type" value="Genomic_DNA"/>
</dbReference>
<protein>
    <submittedName>
        <fullName evidence="2">Uncharacterized protein</fullName>
    </submittedName>
</protein>
<dbReference type="Proteomes" id="UP000663193">
    <property type="component" value="Chromosome 3"/>
</dbReference>
<gene>
    <name evidence="2" type="ORF">JI435_039660</name>
</gene>
<feature type="region of interest" description="Disordered" evidence="1">
    <location>
        <begin position="1"/>
        <end position="82"/>
    </location>
</feature>
<feature type="compositionally biased region" description="Low complexity" evidence="1">
    <location>
        <begin position="51"/>
        <end position="66"/>
    </location>
</feature>
<reference evidence="3" key="1">
    <citation type="journal article" date="2021" name="BMC Genomics">
        <title>Chromosome-level genome assembly and manually-curated proteome of model necrotroph Parastagonospora nodorum Sn15 reveals a genome-wide trove of candidate effector homologs, and redundancy of virulence-related functions within an accessory chromosome.</title>
        <authorList>
            <person name="Bertazzoni S."/>
            <person name="Jones D.A.B."/>
            <person name="Phan H.T."/>
            <person name="Tan K.-C."/>
            <person name="Hane J.K."/>
        </authorList>
    </citation>
    <scope>NUCLEOTIDE SEQUENCE [LARGE SCALE GENOMIC DNA]</scope>
    <source>
        <strain evidence="3">SN15 / ATCC MYA-4574 / FGSC 10173)</strain>
    </source>
</reference>
<name>A0A7U2EVB3_PHANO</name>
<proteinExistence type="predicted"/>
<keyword evidence="3" id="KW-1185">Reference proteome</keyword>
<evidence type="ECO:0000313" key="2">
    <source>
        <dbReference type="EMBL" id="QRC93776.1"/>
    </source>
</evidence>
<evidence type="ECO:0000313" key="3">
    <source>
        <dbReference type="Proteomes" id="UP000663193"/>
    </source>
</evidence>
<organism evidence="2 3">
    <name type="scientific">Phaeosphaeria nodorum (strain SN15 / ATCC MYA-4574 / FGSC 10173)</name>
    <name type="common">Glume blotch fungus</name>
    <name type="synonym">Parastagonospora nodorum</name>
    <dbReference type="NCBI Taxonomy" id="321614"/>
    <lineage>
        <taxon>Eukaryota</taxon>
        <taxon>Fungi</taxon>
        <taxon>Dikarya</taxon>
        <taxon>Ascomycota</taxon>
        <taxon>Pezizomycotina</taxon>
        <taxon>Dothideomycetes</taxon>
        <taxon>Pleosporomycetidae</taxon>
        <taxon>Pleosporales</taxon>
        <taxon>Pleosporineae</taxon>
        <taxon>Phaeosphaeriaceae</taxon>
        <taxon>Parastagonospora</taxon>
    </lineage>
</organism>
<dbReference type="VEuPathDB" id="FungiDB:JI435_039660"/>
<sequence>MPLRSRLSRRLVDQQPKEQPPDDYNVSNDFNDDWDGSSNNDSSSVWEGFSDSDNPNDADSSNGSNDDSIDLDHSDPHRQVSHDEGVLSALESIVGVFQTVSQKSISNAPSFDTVFPDSIPNHAVVVRKVEGFATWLRADTPSKKRHTAGWFWGQFDGMEVPSDLPSPGPFIRHIIAEPSLNLLFSDGRLDDTLRAKIDSGPAMQVRTAMELMENVEDRCAKLNLICIVMYIYFFVTWDPNWSKRQTGYNRLPRPGSIRSEKLYRKMYSNYTALIDEHHENAASLEYDDFKEKVMAWVQSGSKYVFLAHKLSLGSLVVLQAKLTPAAIQFCGKGNERPNSKGLKLREEVLQRLSRCGLVRKAQHADDMMHTLLCNLTGMRRFGRYPGFDQRHGFSM</sequence>
<feature type="compositionally biased region" description="Basic and acidic residues" evidence="1">
    <location>
        <begin position="70"/>
        <end position="82"/>
    </location>
</feature>
<feature type="compositionally biased region" description="Basic and acidic residues" evidence="1">
    <location>
        <begin position="10"/>
        <end position="20"/>
    </location>
</feature>
<dbReference type="AlphaFoldDB" id="A0A7U2EVB3"/>